<protein>
    <recommendedName>
        <fullName evidence="2">Addiction module component, TIGR02574 family</fullName>
    </recommendedName>
</protein>
<dbReference type="NCBIfam" id="TIGR02574">
    <property type="entry name" value="stabl_TIGR02574"/>
    <property type="match status" value="1"/>
</dbReference>
<name>A0A3B0YHW0_9ZZZZ</name>
<dbReference type="AlphaFoldDB" id="A0A3B0YHW0"/>
<sequence length="100" mass="12050">MPLYGLIGKCWHYPVVRYNKTMPHSLKTVPPEFESLPVEERIRYVQDLWDYITNDSLSIPIPEEHKRVLDERLKDYRENPDSGRPWGEVREELLSKLRKR</sequence>
<dbReference type="EMBL" id="UOFN01000041">
    <property type="protein sequence ID" value="VAW74872.1"/>
    <property type="molecule type" value="Genomic_DNA"/>
</dbReference>
<organism evidence="1">
    <name type="scientific">hydrothermal vent metagenome</name>
    <dbReference type="NCBI Taxonomy" id="652676"/>
    <lineage>
        <taxon>unclassified sequences</taxon>
        <taxon>metagenomes</taxon>
        <taxon>ecological metagenomes</taxon>
    </lineage>
</organism>
<dbReference type="InterPro" id="IPR013406">
    <property type="entry name" value="CHP02574_addiction_mod"/>
</dbReference>
<reference evidence="1" key="1">
    <citation type="submission" date="2018-06" db="EMBL/GenBank/DDBJ databases">
        <authorList>
            <person name="Zhirakovskaya E."/>
        </authorList>
    </citation>
    <scope>NUCLEOTIDE SEQUENCE</scope>
</reference>
<proteinExistence type="predicted"/>
<dbReference type="Pfam" id="PF09720">
    <property type="entry name" value="Unstab_antitox"/>
    <property type="match status" value="1"/>
</dbReference>
<gene>
    <name evidence="1" type="ORF">MNBD_GAMMA15-1179</name>
</gene>
<evidence type="ECO:0000313" key="1">
    <source>
        <dbReference type="EMBL" id="VAW74872.1"/>
    </source>
</evidence>
<accession>A0A3B0YHW0</accession>
<evidence type="ECO:0008006" key="2">
    <source>
        <dbReference type="Google" id="ProtNLM"/>
    </source>
</evidence>